<evidence type="ECO:0000313" key="1">
    <source>
        <dbReference type="EMBL" id="MDX7997961.1"/>
    </source>
</evidence>
<name>A0ABU4SH36_9GAMM</name>
<sequence length="455" mass="51327">MTSFLPLHDGDNFVQVDDDIAARLNRSELRLLANRIIALHNNQFFDLQNLIAGGGAITRNGNPYDLRRQNLAVQYYDFGRHGELELHEPDADNARLSVFTPKVTQKVTTTDSSSPIQEVRLSSDDRLAFLPFEETRNVPNIAADAIHNISTRLTLSHWPANRTPERYKANLSTESVMHFLSDKPEYPADVRHVTTDHFDLDGLASVYSLLAPEHAQNHKQLLIDIGQFDDFARGHNSRARRLAFTLNTIAAQTPPAEGASPHDTLHVATLFSKLLPAMRDLLDASVIREDLWRDGEQNHMETETLLDSPNVTIEQYPEIDLAVFRLSASDVPYLHVPQRYFGLSPISFHNRTPLSTIALVTQDDIVVHQRYEGWVELQSAPPRPRRDLSILARTLQSAETKGCLWHYDGVQYIMPRLGRNGSQPTSLPIETILHELKHFLAIAPPAWLSSVYVAP</sequence>
<gene>
    <name evidence="1" type="ORF">FE394_01805</name>
</gene>
<proteinExistence type="predicted"/>
<protein>
    <submittedName>
        <fullName evidence="1">Uncharacterized protein</fullName>
    </submittedName>
</protein>
<dbReference type="RefSeq" id="WP_319924696.1">
    <property type="nucleotide sequence ID" value="NZ_VCDP01000005.1"/>
</dbReference>
<accession>A0ABU4SH36</accession>
<evidence type="ECO:0000313" key="2">
    <source>
        <dbReference type="Proteomes" id="UP001271640"/>
    </source>
</evidence>
<comment type="caution">
    <text evidence="1">The sequence shown here is derived from an EMBL/GenBank/DDBJ whole genome shotgun (WGS) entry which is preliminary data.</text>
</comment>
<organism evidence="1 2">
    <name type="scientific">Xenorhabdus littoralis</name>
    <dbReference type="NCBI Taxonomy" id="2582835"/>
    <lineage>
        <taxon>Bacteria</taxon>
        <taxon>Pseudomonadati</taxon>
        <taxon>Pseudomonadota</taxon>
        <taxon>Gammaproteobacteria</taxon>
        <taxon>Enterobacterales</taxon>
        <taxon>Morganellaceae</taxon>
        <taxon>Xenorhabdus</taxon>
    </lineage>
</organism>
<dbReference type="InterPro" id="IPR046509">
    <property type="entry name" value="DUF6687"/>
</dbReference>
<dbReference type="EMBL" id="VCDP01000005">
    <property type="protein sequence ID" value="MDX7997961.1"/>
    <property type="molecule type" value="Genomic_DNA"/>
</dbReference>
<keyword evidence="2" id="KW-1185">Reference proteome</keyword>
<dbReference type="Proteomes" id="UP001271640">
    <property type="component" value="Unassembled WGS sequence"/>
</dbReference>
<dbReference type="Pfam" id="PF20392">
    <property type="entry name" value="DUF6687"/>
    <property type="match status" value="1"/>
</dbReference>
<reference evidence="2" key="1">
    <citation type="journal article" date="2024" name="Toxins">
        <title>Genome Sequence Analysis of Native Xenorhabdus Strains Isolated from Entomopathogenic Nematodes in Argentina.</title>
        <authorList>
            <person name="Palma L."/>
            <person name="Frizzo L."/>
            <person name="Kaiser S."/>
            <person name="Berry C."/>
            <person name="Caballero P."/>
            <person name="Bode H.B."/>
            <person name="Del Valle E.E."/>
        </authorList>
    </citation>
    <scope>NUCLEOTIDE SEQUENCE [LARGE SCALE GENOMIC DNA]</scope>
    <source>
        <strain evidence="2">Reich</strain>
    </source>
</reference>